<dbReference type="SUPFAM" id="SSF52540">
    <property type="entry name" value="P-loop containing nucleoside triphosphate hydrolases"/>
    <property type="match status" value="1"/>
</dbReference>
<evidence type="ECO:0000256" key="1">
    <source>
        <dbReference type="ARBA" id="ARBA00022741"/>
    </source>
</evidence>
<organism evidence="2">
    <name type="scientific">marine sediment metagenome</name>
    <dbReference type="NCBI Taxonomy" id="412755"/>
    <lineage>
        <taxon>unclassified sequences</taxon>
        <taxon>metagenomes</taxon>
        <taxon>ecological metagenomes</taxon>
    </lineage>
</organism>
<proteinExistence type="predicted"/>
<protein>
    <recommendedName>
        <fullName evidence="3">GTP-binding protein</fullName>
    </recommendedName>
</protein>
<reference evidence="2" key="1">
    <citation type="journal article" date="2014" name="Front. Microbiol.">
        <title>High frequency of phylogenetically diverse reductive dehalogenase-homologous genes in deep subseafloor sedimentary metagenomes.</title>
        <authorList>
            <person name="Kawai M."/>
            <person name="Futagami T."/>
            <person name="Toyoda A."/>
            <person name="Takaki Y."/>
            <person name="Nishi S."/>
            <person name="Hori S."/>
            <person name="Arai W."/>
            <person name="Tsubouchi T."/>
            <person name="Morono Y."/>
            <person name="Uchiyama I."/>
            <person name="Ito T."/>
            <person name="Fujiyama A."/>
            <person name="Inagaki F."/>
            <person name="Takami H."/>
        </authorList>
    </citation>
    <scope>NUCLEOTIDE SEQUENCE</scope>
    <source>
        <strain evidence="2">Expedition CK06-06</strain>
    </source>
</reference>
<dbReference type="NCBIfam" id="TIGR00231">
    <property type="entry name" value="small_GTP"/>
    <property type="match status" value="1"/>
</dbReference>
<dbReference type="PRINTS" id="PR00449">
    <property type="entry name" value="RASTRNSFRMNG"/>
</dbReference>
<dbReference type="InterPro" id="IPR001806">
    <property type="entry name" value="Small_GTPase"/>
</dbReference>
<dbReference type="Pfam" id="PF00071">
    <property type="entry name" value="Ras"/>
    <property type="match status" value="1"/>
</dbReference>
<dbReference type="InterPro" id="IPR005225">
    <property type="entry name" value="Small_GTP-bd"/>
</dbReference>
<dbReference type="EMBL" id="BARU01007911">
    <property type="protein sequence ID" value="GAH34131.1"/>
    <property type="molecule type" value="Genomic_DNA"/>
</dbReference>
<evidence type="ECO:0008006" key="3">
    <source>
        <dbReference type="Google" id="ProtNLM"/>
    </source>
</evidence>
<dbReference type="SMART" id="SM00173">
    <property type="entry name" value="RAS"/>
    <property type="match status" value="1"/>
</dbReference>
<dbReference type="Gene3D" id="3.40.50.300">
    <property type="entry name" value="P-loop containing nucleotide triphosphate hydrolases"/>
    <property type="match status" value="1"/>
</dbReference>
<dbReference type="PROSITE" id="PS51421">
    <property type="entry name" value="RAS"/>
    <property type="match status" value="1"/>
</dbReference>
<name>X1ELB2_9ZZZZ</name>
<dbReference type="PROSITE" id="PS51419">
    <property type="entry name" value="RAB"/>
    <property type="match status" value="1"/>
</dbReference>
<dbReference type="SMART" id="SM00174">
    <property type="entry name" value="RHO"/>
    <property type="match status" value="1"/>
</dbReference>
<dbReference type="InterPro" id="IPR027417">
    <property type="entry name" value="P-loop_NTPase"/>
</dbReference>
<keyword evidence="1" id="KW-0547">Nucleotide-binding</keyword>
<evidence type="ECO:0000313" key="2">
    <source>
        <dbReference type="EMBL" id="GAH34131.1"/>
    </source>
</evidence>
<comment type="caution">
    <text evidence="2">The sequence shown here is derived from an EMBL/GenBank/DDBJ whole genome shotgun (WGS) entry which is preliminary data.</text>
</comment>
<sequence>MVIEFSKDLILKICIFGDMNVGKTELLRAYVPEMFNKQKKPPTCINIAVKNLIINSTKVTLQIWILGSQLSFKFIFPAFTGGASGGIFVYDITKYSSLRNIEDWLIAFKESLSDDKKEIPILMVGGKLDLHKERVISRKYAKKISKKYKIVKYFECSSKTGENVDKIFEFLTRSILKVESYS</sequence>
<accession>X1ELB2</accession>
<dbReference type="AlphaFoldDB" id="X1ELB2"/>
<dbReference type="SMART" id="SM00175">
    <property type="entry name" value="RAB"/>
    <property type="match status" value="1"/>
</dbReference>
<dbReference type="GO" id="GO:0005525">
    <property type="term" value="F:GTP binding"/>
    <property type="evidence" value="ECO:0007669"/>
    <property type="project" value="InterPro"/>
</dbReference>
<gene>
    <name evidence="2" type="ORF">S03H2_15547</name>
</gene>
<dbReference type="GO" id="GO:0003924">
    <property type="term" value="F:GTPase activity"/>
    <property type="evidence" value="ECO:0007669"/>
    <property type="project" value="InterPro"/>
</dbReference>
<dbReference type="CDD" id="cd00154">
    <property type="entry name" value="Rab"/>
    <property type="match status" value="1"/>
</dbReference>
<dbReference type="PANTHER" id="PTHR47978">
    <property type="match status" value="1"/>
</dbReference>